<evidence type="ECO:0000313" key="3">
    <source>
        <dbReference type="Proteomes" id="UP000054007"/>
    </source>
</evidence>
<name>A0A0D7AWG6_9AGAR</name>
<evidence type="ECO:0000256" key="1">
    <source>
        <dbReference type="SAM" id="MobiDB-lite"/>
    </source>
</evidence>
<accession>A0A0D7AWG6</accession>
<sequence length="691" mass="75885">MDGNYNPFALRPVYAGVSDTDDVQVQRQSPAEIARHQQQPALSQGGADNTFYPVNHAGHSAAGQYHHNQGMQSNAPWPPQIPLPRPSGVYVDTTETIWPTNGFPAPGNWTNKAYTGAYQAWWDQPERSMPGSGATQALDERRALTQWFIPSGDAEADPNRQVDRHSGGAQDPSSPTAPSGLTPPAGRVSPNNEEVPSHLPSRTPSPTNVVPSATNTSARSNELRREEPAFVWNASRMALGQEIQVAQQLASGREPESHAARNPFLELIPLSDRDRPKRSRKTNAQLGDAALKQNGRHAGSKKAMLEAVEEVFNAFDTAVNEAARKTNRSAEHIKAITFGAVTKKGREKSAYNAYNSFAKSVLRELEDPEYERLSKIERSKYVCRVGKTIRQMATGKGDLSPDEMVDLDWESVGPLPDEKAVLDLLQDKRDQELHGVRANNKGAAADAFFTGQRIESELDHLHTRTGYRGLLLLAPGHESDYGIPQASFTGGMDQWFEKEFDVPGNTALARFETASKLEGTRKKTSSSPSEMYTEIRQILLRGARSLSSGSRSIDMIKWDDHDAMRVDYGVELTGWPDLVPFICPSKLWVQQLRFLHEEVVHGRVRFQKVSAEQRRTLIAARALEASNKKSSKAQEKRSRPAQSSDANDGERPAKKPRKAANARQATGSGKGRGKAAAGKGKSAAPKKAAKK</sequence>
<feature type="region of interest" description="Disordered" evidence="1">
    <location>
        <begin position="623"/>
        <end position="691"/>
    </location>
</feature>
<keyword evidence="3" id="KW-1185">Reference proteome</keyword>
<organism evidence="2 3">
    <name type="scientific">Cylindrobasidium torrendii FP15055 ss-10</name>
    <dbReference type="NCBI Taxonomy" id="1314674"/>
    <lineage>
        <taxon>Eukaryota</taxon>
        <taxon>Fungi</taxon>
        <taxon>Dikarya</taxon>
        <taxon>Basidiomycota</taxon>
        <taxon>Agaricomycotina</taxon>
        <taxon>Agaricomycetes</taxon>
        <taxon>Agaricomycetidae</taxon>
        <taxon>Agaricales</taxon>
        <taxon>Marasmiineae</taxon>
        <taxon>Physalacriaceae</taxon>
        <taxon>Cylindrobasidium</taxon>
    </lineage>
</organism>
<feature type="region of interest" description="Disordered" evidence="1">
    <location>
        <begin position="151"/>
        <end position="225"/>
    </location>
</feature>
<evidence type="ECO:0000313" key="2">
    <source>
        <dbReference type="EMBL" id="KIY61646.1"/>
    </source>
</evidence>
<feature type="compositionally biased region" description="Pro residues" evidence="1">
    <location>
        <begin position="76"/>
        <end position="85"/>
    </location>
</feature>
<gene>
    <name evidence="2" type="ORF">CYLTODRAFT_459689</name>
</gene>
<feature type="region of interest" description="Disordered" evidence="1">
    <location>
        <begin position="248"/>
        <end position="285"/>
    </location>
</feature>
<dbReference type="Proteomes" id="UP000054007">
    <property type="component" value="Unassembled WGS sequence"/>
</dbReference>
<feature type="compositionally biased region" description="Low complexity" evidence="1">
    <location>
        <begin position="674"/>
        <end position="691"/>
    </location>
</feature>
<dbReference type="OrthoDB" id="2999252at2759"/>
<dbReference type="EMBL" id="KN880899">
    <property type="protein sequence ID" value="KIY61646.1"/>
    <property type="molecule type" value="Genomic_DNA"/>
</dbReference>
<reference evidence="2 3" key="1">
    <citation type="journal article" date="2015" name="Fungal Genet. Biol.">
        <title>Evolution of novel wood decay mechanisms in Agaricales revealed by the genome sequences of Fistulina hepatica and Cylindrobasidium torrendii.</title>
        <authorList>
            <person name="Floudas D."/>
            <person name="Held B.W."/>
            <person name="Riley R."/>
            <person name="Nagy L.G."/>
            <person name="Koehler G."/>
            <person name="Ransdell A.S."/>
            <person name="Younus H."/>
            <person name="Chow J."/>
            <person name="Chiniquy J."/>
            <person name="Lipzen A."/>
            <person name="Tritt A."/>
            <person name="Sun H."/>
            <person name="Haridas S."/>
            <person name="LaButti K."/>
            <person name="Ohm R.A."/>
            <person name="Kues U."/>
            <person name="Blanchette R.A."/>
            <person name="Grigoriev I.V."/>
            <person name="Minto R.E."/>
            <person name="Hibbett D.S."/>
        </authorList>
    </citation>
    <scope>NUCLEOTIDE SEQUENCE [LARGE SCALE GENOMIC DNA]</scope>
    <source>
        <strain evidence="2 3">FP15055 ss-10</strain>
    </source>
</reference>
<dbReference type="AlphaFoldDB" id="A0A0D7AWG6"/>
<feature type="compositionally biased region" description="Polar residues" evidence="1">
    <location>
        <begin position="189"/>
        <end position="220"/>
    </location>
</feature>
<feature type="region of interest" description="Disordered" evidence="1">
    <location>
        <begin position="31"/>
        <end position="87"/>
    </location>
</feature>
<feature type="compositionally biased region" description="Polar residues" evidence="1">
    <location>
        <begin position="66"/>
        <end position="75"/>
    </location>
</feature>
<feature type="compositionally biased region" description="Basic and acidic residues" evidence="1">
    <location>
        <begin position="157"/>
        <end position="166"/>
    </location>
</feature>
<proteinExistence type="predicted"/>
<protein>
    <submittedName>
        <fullName evidence="2">Uncharacterized protein</fullName>
    </submittedName>
</protein>